<dbReference type="EMBL" id="JBJHZZ010000001">
    <property type="protein sequence ID" value="MFL0246042.1"/>
    <property type="molecule type" value="Genomic_DNA"/>
</dbReference>
<reference evidence="3 4" key="1">
    <citation type="submission" date="2024-11" db="EMBL/GenBank/DDBJ databases">
        <authorList>
            <person name="Heng Y.C."/>
            <person name="Lim A.C.H."/>
            <person name="Lee J.K.Y."/>
            <person name="Kittelmann S."/>
        </authorList>
    </citation>
    <scope>NUCLEOTIDE SEQUENCE [LARGE SCALE GENOMIC DNA]</scope>
    <source>
        <strain evidence="3 4">WILCCON 0185</strain>
    </source>
</reference>
<evidence type="ECO:0000313" key="3">
    <source>
        <dbReference type="EMBL" id="MFL0246042.1"/>
    </source>
</evidence>
<dbReference type="Proteomes" id="UP001623591">
    <property type="component" value="Unassembled WGS sequence"/>
</dbReference>
<feature type="transmembrane region" description="Helical" evidence="1">
    <location>
        <begin position="6"/>
        <end position="23"/>
    </location>
</feature>
<keyword evidence="1" id="KW-0812">Transmembrane</keyword>
<keyword evidence="4" id="KW-1185">Reference proteome</keyword>
<protein>
    <submittedName>
        <fullName evidence="3">DUF6305 family protein</fullName>
    </submittedName>
</protein>
<comment type="caution">
    <text evidence="3">The sequence shown here is derived from an EMBL/GenBank/DDBJ whole genome shotgun (WGS) entry which is preliminary data.</text>
</comment>
<dbReference type="InterPro" id="IPR046272">
    <property type="entry name" value="DUF6305"/>
</dbReference>
<accession>A0ABW8T0T8</accession>
<name>A0ABW8T0T8_9CLOT</name>
<evidence type="ECO:0000313" key="4">
    <source>
        <dbReference type="Proteomes" id="UP001623591"/>
    </source>
</evidence>
<keyword evidence="1" id="KW-1133">Transmembrane helix</keyword>
<dbReference type="Pfam" id="PF19823">
    <property type="entry name" value="DUF6305"/>
    <property type="match status" value="1"/>
</dbReference>
<sequence length="199" mass="22114">MKLKAFTWIILAAMLAVLVFYKLNFYKRSEVNVLLLPSLPMPIAKEYALITSAGQSTDSYILNDISNKLMIHSYFMPQAKASDLDGIDSIVFVVGYSSLGEKLSGISYENEKNRVTNLLKKASEKKLTVISIYIGGKEHRDTKSDELLKLIVPESNYLIGTKDADYDGFLSLLAKKSSIPLTLTNGVNNLSEPFASAYR</sequence>
<organism evidence="3 4">
    <name type="scientific">Candidatus Clostridium stratigraminis</name>
    <dbReference type="NCBI Taxonomy" id="3381661"/>
    <lineage>
        <taxon>Bacteria</taxon>
        <taxon>Bacillati</taxon>
        <taxon>Bacillota</taxon>
        <taxon>Clostridia</taxon>
        <taxon>Eubacteriales</taxon>
        <taxon>Clostridiaceae</taxon>
        <taxon>Clostridium</taxon>
    </lineage>
</organism>
<feature type="domain" description="DUF6305" evidence="2">
    <location>
        <begin position="46"/>
        <end position="198"/>
    </location>
</feature>
<evidence type="ECO:0000256" key="1">
    <source>
        <dbReference type="SAM" id="Phobius"/>
    </source>
</evidence>
<evidence type="ECO:0000259" key="2">
    <source>
        <dbReference type="Pfam" id="PF19823"/>
    </source>
</evidence>
<dbReference type="RefSeq" id="WP_406768493.1">
    <property type="nucleotide sequence ID" value="NZ_JBJHZZ010000001.1"/>
</dbReference>
<proteinExistence type="predicted"/>
<gene>
    <name evidence="3" type="ORF">ACJDUG_03505</name>
</gene>
<keyword evidence="1" id="KW-0472">Membrane</keyword>